<gene>
    <name evidence="1" type="ORF">SDC9_193297</name>
</gene>
<comment type="caution">
    <text evidence="1">The sequence shown here is derived from an EMBL/GenBank/DDBJ whole genome shotgun (WGS) entry which is preliminary data.</text>
</comment>
<proteinExistence type="predicted"/>
<evidence type="ECO:0000313" key="1">
    <source>
        <dbReference type="EMBL" id="MPN45727.1"/>
    </source>
</evidence>
<organism evidence="1">
    <name type="scientific">bioreactor metagenome</name>
    <dbReference type="NCBI Taxonomy" id="1076179"/>
    <lineage>
        <taxon>unclassified sequences</taxon>
        <taxon>metagenomes</taxon>
        <taxon>ecological metagenomes</taxon>
    </lineage>
</organism>
<dbReference type="AlphaFoldDB" id="A0A645I335"/>
<sequence>MGIIGIQGLGINEVLNGPDIMVDEELLSLFRPRKSANPIVDGDDVGVKTSDEIIQRLQRRYSSAGGNLDVHPEAADVSIRMILRIGVHRQVTFV</sequence>
<accession>A0A645I335</accession>
<dbReference type="EMBL" id="VSSQ01105829">
    <property type="protein sequence ID" value="MPN45727.1"/>
    <property type="molecule type" value="Genomic_DNA"/>
</dbReference>
<reference evidence="1" key="1">
    <citation type="submission" date="2019-08" db="EMBL/GenBank/DDBJ databases">
        <authorList>
            <person name="Kucharzyk K."/>
            <person name="Murdoch R.W."/>
            <person name="Higgins S."/>
            <person name="Loffler F."/>
        </authorList>
    </citation>
    <scope>NUCLEOTIDE SEQUENCE</scope>
</reference>
<name>A0A645I335_9ZZZZ</name>
<protein>
    <submittedName>
        <fullName evidence="1">Uncharacterized protein</fullName>
    </submittedName>
</protein>